<dbReference type="InterPro" id="IPR027417">
    <property type="entry name" value="P-loop_NTPase"/>
</dbReference>
<name>A0A1C0YHY1_9BACL</name>
<reference evidence="2 3" key="1">
    <citation type="submission" date="2016-07" db="EMBL/GenBank/DDBJ databases">
        <title>Caryophanon tenue genome sequencing.</title>
        <authorList>
            <person name="Verma A."/>
            <person name="Pal Y."/>
            <person name="Krishnamurthi S."/>
        </authorList>
    </citation>
    <scope>NUCLEOTIDE SEQUENCE [LARGE SCALE GENOMIC DNA]</scope>
    <source>
        <strain evidence="2 3">DSM 14152</strain>
    </source>
</reference>
<dbReference type="Gene3D" id="3.40.50.300">
    <property type="entry name" value="P-loop containing nucleotide triphosphate hydrolases"/>
    <property type="match status" value="2"/>
</dbReference>
<dbReference type="OrthoDB" id="9787585at2"/>
<dbReference type="Pfam" id="PF13538">
    <property type="entry name" value="UvrD_C_2"/>
    <property type="match status" value="1"/>
</dbReference>
<accession>A0A1C0YHY1</accession>
<evidence type="ECO:0000313" key="3">
    <source>
        <dbReference type="Proteomes" id="UP000093199"/>
    </source>
</evidence>
<dbReference type="InterPro" id="IPR027785">
    <property type="entry name" value="UvrD-like_helicase_C"/>
</dbReference>
<dbReference type="InterPro" id="IPR000212">
    <property type="entry name" value="DNA_helicase_UvrD/REP"/>
</dbReference>
<proteinExistence type="predicted"/>
<evidence type="ECO:0000259" key="1">
    <source>
        <dbReference type="Pfam" id="PF13538"/>
    </source>
</evidence>
<dbReference type="GO" id="GO:0003677">
    <property type="term" value="F:DNA binding"/>
    <property type="evidence" value="ECO:0007669"/>
    <property type="project" value="InterPro"/>
</dbReference>
<dbReference type="AlphaFoldDB" id="A0A1C0YHY1"/>
<gene>
    <name evidence="2" type="ORF">A6M13_12575</name>
</gene>
<comment type="caution">
    <text evidence="2">The sequence shown here is derived from an EMBL/GenBank/DDBJ whole genome shotgun (WGS) entry which is preliminary data.</text>
</comment>
<dbReference type="GO" id="GO:0043138">
    <property type="term" value="F:3'-5' DNA helicase activity"/>
    <property type="evidence" value="ECO:0007669"/>
    <property type="project" value="TreeGrafter"/>
</dbReference>
<dbReference type="PANTHER" id="PTHR11070:SF17">
    <property type="entry name" value="DNA HELICASE IV"/>
    <property type="match status" value="1"/>
</dbReference>
<organism evidence="2 3">
    <name type="scientific">Caryophanon tenue</name>
    <dbReference type="NCBI Taxonomy" id="33978"/>
    <lineage>
        <taxon>Bacteria</taxon>
        <taxon>Bacillati</taxon>
        <taxon>Bacillota</taxon>
        <taxon>Bacilli</taxon>
        <taxon>Bacillales</taxon>
        <taxon>Caryophanaceae</taxon>
        <taxon>Caryophanon</taxon>
    </lineage>
</organism>
<dbReference type="GO" id="GO:0005829">
    <property type="term" value="C:cytosol"/>
    <property type="evidence" value="ECO:0007669"/>
    <property type="project" value="TreeGrafter"/>
</dbReference>
<evidence type="ECO:0000313" key="2">
    <source>
        <dbReference type="EMBL" id="OCS86785.1"/>
    </source>
</evidence>
<dbReference type="STRING" id="33978.A6M13_12575"/>
<sequence length="355" mass="40817">MAFVERLQCFLADVDTTILRIENMKIADIVIEDSYIAQRFEAYHKEPITVRLANIADDMMHVLKRKRNGELKLPSKNEVVKRLKKRLAYPSAFAIYRAFIETLPKGSFYFKNKHFEFNDVYPYLYVQTYFSGMTTFELVQHFVLDEMQDYTPIQYAVLAQLFTCKRTIIGDVGQALFPYETMSLQALSTIFPRATIHRLTTTYRSSYEIATYAQQFLEEGMLQPIARHSKEVDERFYTTHAEMLQQVHNAISSTAKTTAIICKTSEDAMYISEHLQKPHHVMDGTTTIFETGIIVTTIQYAKGLEFDAVIVPFVDNTRYATKFERGLLYIAVTRAMHELTVLIDAAAPTPLVATV</sequence>
<dbReference type="GO" id="GO:0000725">
    <property type="term" value="P:recombinational repair"/>
    <property type="evidence" value="ECO:0007669"/>
    <property type="project" value="TreeGrafter"/>
</dbReference>
<protein>
    <recommendedName>
        <fullName evidence="1">UvrD-like helicase C-terminal domain-containing protein</fullName>
    </recommendedName>
</protein>
<dbReference type="SUPFAM" id="SSF52540">
    <property type="entry name" value="P-loop containing nucleoside triphosphate hydrolases"/>
    <property type="match status" value="1"/>
</dbReference>
<dbReference type="Proteomes" id="UP000093199">
    <property type="component" value="Unassembled WGS sequence"/>
</dbReference>
<dbReference type="RefSeq" id="WP_066544467.1">
    <property type="nucleotide sequence ID" value="NZ_MASJ01000008.1"/>
</dbReference>
<feature type="domain" description="UvrD-like helicase C-terminal" evidence="1">
    <location>
        <begin position="294"/>
        <end position="341"/>
    </location>
</feature>
<dbReference type="EMBL" id="MASJ01000008">
    <property type="protein sequence ID" value="OCS86785.1"/>
    <property type="molecule type" value="Genomic_DNA"/>
</dbReference>
<dbReference type="PANTHER" id="PTHR11070">
    <property type="entry name" value="UVRD / RECB / PCRA DNA HELICASE FAMILY MEMBER"/>
    <property type="match status" value="1"/>
</dbReference>
<dbReference type="GO" id="GO:0005524">
    <property type="term" value="F:ATP binding"/>
    <property type="evidence" value="ECO:0007669"/>
    <property type="project" value="InterPro"/>
</dbReference>
<keyword evidence="3" id="KW-1185">Reference proteome</keyword>